<sequence length="1140" mass="127686">MAQVMDLINQAHMAMDATVKVDLLQQVKEIILERTPNLGRSIPEYKAFLDAIVPFSNERNVAVAKFALQFMEEIMDPTKNPQIKTPAVLAQSRLALFEVCGGILTINAGPSAIRKALKVLDKYIPGTIYHIWAQPLEGADPQVWDALLRTIHIMQQTLHQFQDAESVLWTIRILESCALHFSPATDSVYRDPARSNIQPDAVHLGTIPSSHPFVRVDAVGQLGLSIVQSLVDRLQSSPNNPMLSFGRREYLTMVHSLSLMTILRPDFVPLVVPCLTSVPAIVERLPTPTQDTIIHTVKANLLKMLQLPSTAAYANAVKDFLMAFDLSERAFKALTKSKERRRKYVSAPSDASLKNVKRDSAKMRFEAPLAKRTKREAVGAVTVDSVVNMPTESVIQLVLNNMDNLPSVVPLHPNGAKLELLHTPSGLKDRVTALLSCLATPTSVLAIKEATAKKNVRDPRLRGREKKEVVPTLGAIFDEESLESVTDMICANAKTLVEPIIAVTKDDVTREYNAIKVNIKPVTSEWCKQMAQQTIQRLLGNEYGVVVSGKEAVRETLVCRLATSRWLVEDDKCKPHKIVVDYVGENIHKRHGLLVSLLYHEYMTSLYETMESRDMKESNRDPRVYIHLVGLVCGLLRTKVDPKVSADKKLFYHLLSHIPSLSSEVLKVISLQFHDATDKDRVTMGVVALRNFITERTNGQEACLQVLLHFATHKEESIRNPTIRCLANQIYPLPNLQGLIEAHATELMKTLCASSDEQPAEATSEDVDMYGNEDVKIKEEIMEEEPNRPSSPRRKYYLDQIQSPDLSDSLIQYAKALQAEHDFSGCPQTEEEVLQRMELFLALCAKRPDLFSRFVTVYASSSPEVQHVLQSSVDKLIKLLRRNEGEAVVLAQLNAFPPKALDFVLHVVKVLVSLSKDPSTLVDPLFQLYQDRKNDVSDAISILIPVASELSSERVMDHLSLFFDLPLQRVVEVVQELLKPIPLKIDATAFLLALHHIPDENEKQKRILKAIGLCMEHPVAFPVDVIAAVTTTLVSETPVPKYTLRTMIQAVQMHPKMRKHMATCLETLSSRHVWEMEESLWIGWLKCSVVIQPHSFRAIADLPLAQGRQVFEMDEGKDLVEPFKTFCSDLATLSPGGGRI</sequence>
<dbReference type="EMBL" id="VJMJ01000084">
    <property type="protein sequence ID" value="KAF0737584.1"/>
    <property type="molecule type" value="Genomic_DNA"/>
</dbReference>
<comment type="caution">
    <text evidence="2">The sequence shown here is derived from an EMBL/GenBank/DDBJ whole genome shotgun (WGS) entry which is preliminary data.</text>
</comment>
<dbReference type="GO" id="GO:0005847">
    <property type="term" value="C:mRNA cleavage and polyadenylation specificity factor complex"/>
    <property type="evidence" value="ECO:0007669"/>
    <property type="project" value="TreeGrafter"/>
</dbReference>
<organism evidence="2 3">
    <name type="scientific">Aphanomyces euteiches</name>
    <dbReference type="NCBI Taxonomy" id="100861"/>
    <lineage>
        <taxon>Eukaryota</taxon>
        <taxon>Sar</taxon>
        <taxon>Stramenopiles</taxon>
        <taxon>Oomycota</taxon>
        <taxon>Saprolegniomycetes</taxon>
        <taxon>Saprolegniales</taxon>
        <taxon>Verrucalvaceae</taxon>
        <taxon>Aphanomyces</taxon>
    </lineage>
</organism>
<dbReference type="PANTHER" id="PTHR15245">
    <property type="entry name" value="SYMPLEKIN-RELATED"/>
    <property type="match status" value="1"/>
</dbReference>
<reference evidence="2 3" key="1">
    <citation type="submission" date="2019-07" db="EMBL/GenBank/DDBJ databases">
        <title>Genomics analysis of Aphanomyces spp. identifies a new class of oomycete effector associated with host adaptation.</title>
        <authorList>
            <person name="Gaulin E."/>
        </authorList>
    </citation>
    <scope>NUCLEOTIDE SEQUENCE [LARGE SCALE GENOMIC DNA]</scope>
    <source>
        <strain evidence="2 3">ATCC 201684</strain>
    </source>
</reference>
<dbReference type="Gene3D" id="1.25.10.10">
    <property type="entry name" value="Leucine-rich Repeat Variant"/>
    <property type="match status" value="1"/>
</dbReference>
<dbReference type="InterPro" id="IPR022075">
    <property type="entry name" value="Symplekin_C"/>
</dbReference>
<dbReference type="Pfam" id="PF12295">
    <property type="entry name" value="Symplekin_C"/>
    <property type="match status" value="1"/>
</dbReference>
<dbReference type="PANTHER" id="PTHR15245:SF20">
    <property type="entry name" value="SYMPLEKIN"/>
    <property type="match status" value="1"/>
</dbReference>
<keyword evidence="3" id="KW-1185">Reference proteome</keyword>
<name>A0A6G0XC46_9STRA</name>
<evidence type="ECO:0000313" key="3">
    <source>
        <dbReference type="Proteomes" id="UP000481153"/>
    </source>
</evidence>
<dbReference type="InterPro" id="IPR016024">
    <property type="entry name" value="ARM-type_fold"/>
</dbReference>
<dbReference type="InterPro" id="IPR011989">
    <property type="entry name" value="ARM-like"/>
</dbReference>
<evidence type="ECO:0000259" key="1">
    <source>
        <dbReference type="Pfam" id="PF12295"/>
    </source>
</evidence>
<proteinExistence type="predicted"/>
<protein>
    <recommendedName>
        <fullName evidence="1">Symplekin C-terminal domain-containing protein</fullName>
    </recommendedName>
</protein>
<dbReference type="InterPro" id="IPR021850">
    <property type="entry name" value="Symplekin/Pta1"/>
</dbReference>
<dbReference type="SUPFAM" id="SSF48371">
    <property type="entry name" value="ARM repeat"/>
    <property type="match status" value="1"/>
</dbReference>
<evidence type="ECO:0000313" key="2">
    <source>
        <dbReference type="EMBL" id="KAF0737584.1"/>
    </source>
</evidence>
<gene>
    <name evidence="2" type="ORF">Ae201684_006739</name>
</gene>
<dbReference type="VEuPathDB" id="FungiDB:AeMF1_016471"/>
<dbReference type="AlphaFoldDB" id="A0A6G0XC46"/>
<accession>A0A6G0XC46</accession>
<dbReference type="Proteomes" id="UP000481153">
    <property type="component" value="Unassembled WGS sequence"/>
</dbReference>
<feature type="domain" description="Symplekin C-terminal" evidence="1">
    <location>
        <begin position="940"/>
        <end position="1112"/>
    </location>
</feature>